<feature type="domain" description="HTH lysR-type" evidence="6">
    <location>
        <begin position="3"/>
        <end position="60"/>
    </location>
</feature>
<evidence type="ECO:0000313" key="8">
    <source>
        <dbReference type="Proteomes" id="UP000199051"/>
    </source>
</evidence>
<dbReference type="SUPFAM" id="SSF53850">
    <property type="entry name" value="Periplasmic binding protein-like II"/>
    <property type="match status" value="1"/>
</dbReference>
<gene>
    <name evidence="7" type="ORF">SAMN04487818_111233</name>
</gene>
<keyword evidence="2" id="KW-0805">Transcription regulation</keyword>
<dbReference type="PANTHER" id="PTHR30346">
    <property type="entry name" value="TRANSCRIPTIONAL DUAL REGULATOR HCAR-RELATED"/>
    <property type="match status" value="1"/>
</dbReference>
<dbReference type="Proteomes" id="UP000199051">
    <property type="component" value="Unassembled WGS sequence"/>
</dbReference>
<dbReference type="GO" id="GO:0003700">
    <property type="term" value="F:DNA-binding transcription factor activity"/>
    <property type="evidence" value="ECO:0007669"/>
    <property type="project" value="InterPro"/>
</dbReference>
<dbReference type="InterPro" id="IPR036390">
    <property type="entry name" value="WH_DNA-bd_sf"/>
</dbReference>
<dbReference type="Gene3D" id="3.40.190.10">
    <property type="entry name" value="Periplasmic binding protein-like II"/>
    <property type="match status" value="2"/>
</dbReference>
<dbReference type="PRINTS" id="PR00039">
    <property type="entry name" value="HTHLYSR"/>
</dbReference>
<feature type="compositionally biased region" description="Polar residues" evidence="5">
    <location>
        <begin position="283"/>
        <end position="295"/>
    </location>
</feature>
<dbReference type="CDD" id="cd08414">
    <property type="entry name" value="PBP2_LTTR_aromatics_like"/>
    <property type="match status" value="1"/>
</dbReference>
<dbReference type="InterPro" id="IPR005119">
    <property type="entry name" value="LysR_subst-bd"/>
</dbReference>
<evidence type="ECO:0000256" key="5">
    <source>
        <dbReference type="SAM" id="MobiDB-lite"/>
    </source>
</evidence>
<dbReference type="GO" id="GO:0032993">
    <property type="term" value="C:protein-DNA complex"/>
    <property type="evidence" value="ECO:0007669"/>
    <property type="project" value="TreeGrafter"/>
</dbReference>
<dbReference type="FunFam" id="1.10.10.10:FF:000001">
    <property type="entry name" value="LysR family transcriptional regulator"/>
    <property type="match status" value="1"/>
</dbReference>
<dbReference type="Pfam" id="PF00126">
    <property type="entry name" value="HTH_1"/>
    <property type="match status" value="1"/>
</dbReference>
<dbReference type="Pfam" id="PF03466">
    <property type="entry name" value="LysR_substrate"/>
    <property type="match status" value="1"/>
</dbReference>
<dbReference type="InterPro" id="IPR036388">
    <property type="entry name" value="WH-like_DNA-bd_sf"/>
</dbReference>
<proteinExistence type="inferred from homology"/>
<evidence type="ECO:0000259" key="6">
    <source>
        <dbReference type="PROSITE" id="PS50931"/>
    </source>
</evidence>
<dbReference type="AlphaFoldDB" id="A0A1H9WUI3"/>
<dbReference type="STRING" id="155974.SAMN04487818_111233"/>
<reference evidence="8" key="1">
    <citation type="submission" date="2016-10" db="EMBL/GenBank/DDBJ databases">
        <authorList>
            <person name="Varghese N."/>
            <person name="Submissions S."/>
        </authorList>
    </citation>
    <scope>NUCLEOTIDE SEQUENCE [LARGE SCALE GENOMIC DNA]</scope>
    <source>
        <strain evidence="8">DSM 44260</strain>
    </source>
</reference>
<evidence type="ECO:0000256" key="1">
    <source>
        <dbReference type="ARBA" id="ARBA00009437"/>
    </source>
</evidence>
<feature type="compositionally biased region" description="Low complexity" evidence="5">
    <location>
        <begin position="296"/>
        <end position="306"/>
    </location>
</feature>
<evidence type="ECO:0000256" key="2">
    <source>
        <dbReference type="ARBA" id="ARBA00023015"/>
    </source>
</evidence>
<dbReference type="InterPro" id="IPR000847">
    <property type="entry name" value="LysR_HTH_N"/>
</dbReference>
<dbReference type="Gene3D" id="1.10.10.10">
    <property type="entry name" value="Winged helix-like DNA-binding domain superfamily/Winged helix DNA-binding domain"/>
    <property type="match status" value="1"/>
</dbReference>
<keyword evidence="8" id="KW-1185">Reference proteome</keyword>
<evidence type="ECO:0000256" key="4">
    <source>
        <dbReference type="ARBA" id="ARBA00023163"/>
    </source>
</evidence>
<dbReference type="RefSeq" id="WP_092783615.1">
    <property type="nucleotide sequence ID" value="NZ_FOGI01000011.1"/>
</dbReference>
<evidence type="ECO:0000256" key="3">
    <source>
        <dbReference type="ARBA" id="ARBA00023125"/>
    </source>
</evidence>
<organism evidence="7 8">
    <name type="scientific">Actinokineospora terrae</name>
    <dbReference type="NCBI Taxonomy" id="155974"/>
    <lineage>
        <taxon>Bacteria</taxon>
        <taxon>Bacillati</taxon>
        <taxon>Actinomycetota</taxon>
        <taxon>Actinomycetes</taxon>
        <taxon>Pseudonocardiales</taxon>
        <taxon>Pseudonocardiaceae</taxon>
        <taxon>Actinokineospora</taxon>
    </lineage>
</organism>
<name>A0A1H9WUI3_9PSEU</name>
<feature type="compositionally biased region" description="Polar residues" evidence="5">
    <location>
        <begin position="307"/>
        <end position="317"/>
    </location>
</feature>
<dbReference type="GO" id="GO:0003677">
    <property type="term" value="F:DNA binding"/>
    <property type="evidence" value="ECO:0007669"/>
    <property type="project" value="UniProtKB-KW"/>
</dbReference>
<keyword evidence="4" id="KW-0804">Transcription</keyword>
<dbReference type="PANTHER" id="PTHR30346:SF0">
    <property type="entry name" value="HCA OPERON TRANSCRIPTIONAL ACTIVATOR HCAR"/>
    <property type="match status" value="1"/>
</dbReference>
<comment type="similarity">
    <text evidence="1">Belongs to the LysR transcriptional regulatory family.</text>
</comment>
<sequence length="317" mass="33695">MTVELRHLRAFLVIAQEGTITRAAARLHTGQPALSRTLQALEAHLGVRLVDRSTHHLRLTDAGQAFLARAATAVAAVDAALDPSRAGTWPLRLGHAWSALGQHTATILRRWQREHPGMPLELLRMDDRSTGLASGRVDAALVRDPLRSPGVRSTHLYDEPRVAAIAADSPLAAYETLTLADLVTYPVVINPVTGSTTAALWGPTARPTTILEVDNTDDWLAAIAAGQGIGVSAAATAAMHTFPGLTYRPLTDAPALQLHLAWNNPPSHPAVTELATFIRTTLAQTQDQTRSGSNPSARSAASTSARVTPNTNSTTSK</sequence>
<accession>A0A1H9WUI3</accession>
<dbReference type="SUPFAM" id="SSF46785">
    <property type="entry name" value="Winged helix' DNA-binding domain"/>
    <property type="match status" value="1"/>
</dbReference>
<feature type="region of interest" description="Disordered" evidence="5">
    <location>
        <begin position="283"/>
        <end position="317"/>
    </location>
</feature>
<dbReference type="EMBL" id="FOGI01000011">
    <property type="protein sequence ID" value="SES37576.1"/>
    <property type="molecule type" value="Genomic_DNA"/>
</dbReference>
<protein>
    <submittedName>
        <fullName evidence="7">DNA-binding transcriptional regulator, LysR family</fullName>
    </submittedName>
</protein>
<evidence type="ECO:0000313" key="7">
    <source>
        <dbReference type="EMBL" id="SES37576.1"/>
    </source>
</evidence>
<keyword evidence="3 7" id="KW-0238">DNA-binding</keyword>
<dbReference type="PROSITE" id="PS50931">
    <property type="entry name" value="HTH_LYSR"/>
    <property type="match status" value="1"/>
</dbReference>